<feature type="region of interest" description="Disordered" evidence="1">
    <location>
        <begin position="374"/>
        <end position="401"/>
    </location>
</feature>
<evidence type="ECO:0000313" key="3">
    <source>
        <dbReference type="Proteomes" id="UP001055940"/>
    </source>
</evidence>
<dbReference type="InterPro" id="IPR011990">
    <property type="entry name" value="TPR-like_helical_dom_sf"/>
</dbReference>
<keyword evidence="3" id="KW-1185">Reference proteome</keyword>
<sequence length="732" mass="79189">MPPPEGEHPGAAHHACASDVSGTVVQVGTVHGSVHLHGDPNTPAGVPVPRQLPVPPRLFTNREAEFRQLEALRRDVAREGSGRTVVLTGTGGVGKTALATRFLESVGPAFPDGALYADLLGFTEAGPADPADVLDTFLRALGADPASIPHDFSARAASFRSRTHGRRIAVLLDNAVSAAQVRALTPGQGGHLLLATTRLHLTGLRLDGAEVMDIRPLGEIEAIELVADLLGDDRTRSDPAATRRLVELCGRLPLALRAAVSGLALRPHQPLNRLVSRLAREGNRLAELSHSRELSVDTVFTASYRLLPEPARRLYRLLGTIPGRDLTAEAAAALLDRGTNETEDLLADLVAANLLEETFGERFRQHDLIRLHARSLSGSEQSETEQSEEGGETGETRETGETVTAAVDRLIDYYLHTAAAADHTLNPGRWHLAPVFERAPGTEFGSRREALDWLESELEVLRATVRFCEATGRYSPCWQLCEALRNVFMIRKHFDAWEETYTAGLASAEALADPAAEANMLNALAGLRLSLGEPAVASQLHHRALAAWTRAGHVLGQASSLEGAGVCELAREQPARARALFEQALAIHTRLGRNRGIALMLRRLGEAGRDLDDHAGAVDYFGRALEFFTEADEPYMRVRTLAGLAATHLAAAEPDRARPVLAEILRLSDRIGAQAEQAGALVLLADLAESEGRIDEARELLSTAFPIYTRLSAPEAERTRSRLDRPPYTSER</sequence>
<organism evidence="2 3">
    <name type="scientific">Nocardiopsis exhalans</name>
    <dbReference type="NCBI Taxonomy" id="163604"/>
    <lineage>
        <taxon>Bacteria</taxon>
        <taxon>Bacillati</taxon>
        <taxon>Actinomycetota</taxon>
        <taxon>Actinomycetes</taxon>
        <taxon>Streptosporangiales</taxon>
        <taxon>Nocardiopsidaceae</taxon>
        <taxon>Nocardiopsis</taxon>
    </lineage>
</organism>
<feature type="compositionally biased region" description="Acidic residues" evidence="1">
    <location>
        <begin position="382"/>
        <end position="392"/>
    </location>
</feature>
<dbReference type="EMBL" id="CP099837">
    <property type="protein sequence ID" value="USY20833.1"/>
    <property type="molecule type" value="Genomic_DNA"/>
</dbReference>
<evidence type="ECO:0000313" key="2">
    <source>
        <dbReference type="EMBL" id="USY20833.1"/>
    </source>
</evidence>
<name>A0ABY5DCQ5_9ACTN</name>
<gene>
    <name evidence="2" type="ORF">NE857_04040</name>
</gene>
<dbReference type="SUPFAM" id="SSF52540">
    <property type="entry name" value="P-loop containing nucleoside triphosphate hydrolases"/>
    <property type="match status" value="1"/>
</dbReference>
<reference evidence="2" key="1">
    <citation type="submission" date="2022-06" db="EMBL/GenBank/DDBJ databases">
        <authorList>
            <person name="Ping M."/>
        </authorList>
    </citation>
    <scope>NUCLEOTIDE SEQUENCE</scope>
    <source>
        <strain evidence="2">JCM11759T</strain>
    </source>
</reference>
<proteinExistence type="predicted"/>
<dbReference type="Proteomes" id="UP001055940">
    <property type="component" value="Chromosome"/>
</dbReference>
<dbReference type="PANTHER" id="PTHR47691">
    <property type="entry name" value="REGULATOR-RELATED"/>
    <property type="match status" value="1"/>
</dbReference>
<feature type="region of interest" description="Disordered" evidence="1">
    <location>
        <begin position="35"/>
        <end position="54"/>
    </location>
</feature>
<dbReference type="Gene3D" id="3.40.50.300">
    <property type="entry name" value="P-loop containing nucleotide triphosphate hydrolases"/>
    <property type="match status" value="1"/>
</dbReference>
<evidence type="ECO:0000256" key="1">
    <source>
        <dbReference type="SAM" id="MobiDB-lite"/>
    </source>
</evidence>
<protein>
    <submittedName>
        <fullName evidence="2">Tetratricopeptide repeat protein</fullName>
    </submittedName>
</protein>
<accession>A0ABY5DCQ5</accession>
<dbReference type="RefSeq" id="WP_254419858.1">
    <property type="nucleotide sequence ID" value="NZ_BAAAJB010000049.1"/>
</dbReference>
<dbReference type="PANTHER" id="PTHR47691:SF3">
    <property type="entry name" value="HTH-TYPE TRANSCRIPTIONAL REGULATOR RV0890C-RELATED"/>
    <property type="match status" value="1"/>
</dbReference>
<dbReference type="Pfam" id="PF13424">
    <property type="entry name" value="TPR_12"/>
    <property type="match status" value="1"/>
</dbReference>
<dbReference type="PRINTS" id="PR00364">
    <property type="entry name" value="DISEASERSIST"/>
</dbReference>
<dbReference type="InterPro" id="IPR027417">
    <property type="entry name" value="P-loop_NTPase"/>
</dbReference>
<dbReference type="SUPFAM" id="SSF48452">
    <property type="entry name" value="TPR-like"/>
    <property type="match status" value="2"/>
</dbReference>
<dbReference type="Gene3D" id="1.25.40.10">
    <property type="entry name" value="Tetratricopeptide repeat domain"/>
    <property type="match status" value="2"/>
</dbReference>